<proteinExistence type="predicted"/>
<keyword evidence="1" id="KW-0812">Transmembrane</keyword>
<evidence type="ECO:0000256" key="1">
    <source>
        <dbReference type="SAM" id="Phobius"/>
    </source>
</evidence>
<gene>
    <name evidence="2" type="ORF">HG15A2_47830</name>
</gene>
<feature type="transmembrane region" description="Helical" evidence="1">
    <location>
        <begin position="37"/>
        <end position="63"/>
    </location>
</feature>
<dbReference type="Proteomes" id="UP000319852">
    <property type="component" value="Chromosome"/>
</dbReference>
<evidence type="ECO:0000313" key="2">
    <source>
        <dbReference type="EMBL" id="QDT01441.1"/>
    </source>
</evidence>
<evidence type="ECO:0000313" key="3">
    <source>
        <dbReference type="Proteomes" id="UP000319852"/>
    </source>
</evidence>
<dbReference type="AlphaFoldDB" id="A0A517N2S6"/>
<dbReference type="KEGG" id="amob:HG15A2_47830"/>
<accession>A0A517N2S6</accession>
<feature type="transmembrane region" description="Helical" evidence="1">
    <location>
        <begin position="72"/>
        <end position="90"/>
    </location>
</feature>
<dbReference type="EMBL" id="CP036263">
    <property type="protein sequence ID" value="QDT01441.1"/>
    <property type="molecule type" value="Genomic_DNA"/>
</dbReference>
<keyword evidence="3" id="KW-1185">Reference proteome</keyword>
<keyword evidence="1" id="KW-0472">Membrane</keyword>
<organism evidence="2 3">
    <name type="scientific">Adhaeretor mobilis</name>
    <dbReference type="NCBI Taxonomy" id="1930276"/>
    <lineage>
        <taxon>Bacteria</taxon>
        <taxon>Pseudomonadati</taxon>
        <taxon>Planctomycetota</taxon>
        <taxon>Planctomycetia</taxon>
        <taxon>Pirellulales</taxon>
        <taxon>Lacipirellulaceae</taxon>
        <taxon>Adhaeretor</taxon>
    </lineage>
</organism>
<name>A0A517N2S6_9BACT</name>
<protein>
    <submittedName>
        <fullName evidence="2">Uncharacterized protein</fullName>
    </submittedName>
</protein>
<dbReference type="RefSeq" id="WP_145063624.1">
    <property type="nucleotide sequence ID" value="NZ_CP036263.1"/>
</dbReference>
<feature type="transmembrane region" description="Helical" evidence="1">
    <location>
        <begin position="12"/>
        <end position="31"/>
    </location>
</feature>
<reference evidence="2 3" key="1">
    <citation type="submission" date="2019-02" db="EMBL/GenBank/DDBJ databases">
        <title>Deep-cultivation of Planctomycetes and their phenomic and genomic characterization uncovers novel biology.</title>
        <authorList>
            <person name="Wiegand S."/>
            <person name="Jogler M."/>
            <person name="Boedeker C."/>
            <person name="Pinto D."/>
            <person name="Vollmers J."/>
            <person name="Rivas-Marin E."/>
            <person name="Kohn T."/>
            <person name="Peeters S.H."/>
            <person name="Heuer A."/>
            <person name="Rast P."/>
            <person name="Oberbeckmann S."/>
            <person name="Bunk B."/>
            <person name="Jeske O."/>
            <person name="Meyerdierks A."/>
            <person name="Storesund J.E."/>
            <person name="Kallscheuer N."/>
            <person name="Luecker S."/>
            <person name="Lage O.M."/>
            <person name="Pohl T."/>
            <person name="Merkel B.J."/>
            <person name="Hornburger P."/>
            <person name="Mueller R.-W."/>
            <person name="Bruemmer F."/>
            <person name="Labrenz M."/>
            <person name="Spormann A.M."/>
            <person name="Op den Camp H."/>
            <person name="Overmann J."/>
            <person name="Amann R."/>
            <person name="Jetten M.S.M."/>
            <person name="Mascher T."/>
            <person name="Medema M.H."/>
            <person name="Devos D.P."/>
            <person name="Kaster A.-K."/>
            <person name="Ovreas L."/>
            <person name="Rohde M."/>
            <person name="Galperin M.Y."/>
            <person name="Jogler C."/>
        </authorList>
    </citation>
    <scope>NUCLEOTIDE SEQUENCE [LARGE SCALE GENOMIC DNA]</scope>
    <source>
        <strain evidence="2 3">HG15A2</strain>
    </source>
</reference>
<keyword evidence="1" id="KW-1133">Transmembrane helix</keyword>
<sequence length="93" mass="10527">MKPLLMRTLHYLIAMAVSSLAAWIVLQLLYWERGFAGLYAFRDGLCIGAFVLLFLFAIETLLLKRTSQSKQLLMVSAATTAAIYFVWHVLLMA</sequence>